<dbReference type="SMART" id="SM00148">
    <property type="entry name" value="PLCXc"/>
    <property type="match status" value="1"/>
</dbReference>
<keyword evidence="2 7" id="KW-0378">Hydrolase</keyword>
<feature type="compositionally biased region" description="Acidic residues" evidence="8">
    <location>
        <begin position="124"/>
        <end position="138"/>
    </location>
</feature>
<evidence type="ECO:0000256" key="3">
    <source>
        <dbReference type="ARBA" id="ARBA00022963"/>
    </source>
</evidence>
<dbReference type="SUPFAM" id="SSF51695">
    <property type="entry name" value="PLC-like phosphodiesterases"/>
    <property type="match status" value="1"/>
</dbReference>
<keyword evidence="11" id="KW-1185">Reference proteome</keyword>
<comment type="caution">
    <text evidence="10">The sequence shown here is derived from an EMBL/GenBank/DDBJ whole genome shotgun (WGS) entry which is preliminary data.</text>
</comment>
<evidence type="ECO:0000259" key="9">
    <source>
        <dbReference type="PROSITE" id="PS50008"/>
    </source>
</evidence>
<evidence type="ECO:0000256" key="7">
    <source>
        <dbReference type="RuleBase" id="RU361133"/>
    </source>
</evidence>
<dbReference type="SMART" id="SM00149">
    <property type="entry name" value="PLCYc"/>
    <property type="match status" value="1"/>
</dbReference>
<dbReference type="EC" id="3.1.4.11" evidence="7"/>
<dbReference type="GO" id="GO:0016042">
    <property type="term" value="P:lipid catabolic process"/>
    <property type="evidence" value="ECO:0007669"/>
    <property type="project" value="UniProtKB-KW"/>
</dbReference>
<dbReference type="Pfam" id="PF00387">
    <property type="entry name" value="PI-PLC-Y"/>
    <property type="match status" value="1"/>
</dbReference>
<dbReference type="GeneID" id="19160476"/>
<name>W9YHD0_9EURO</name>
<feature type="compositionally biased region" description="Polar residues" evidence="8">
    <location>
        <begin position="189"/>
        <end position="210"/>
    </location>
</feature>
<feature type="compositionally biased region" description="Basic residues" evidence="8">
    <location>
        <begin position="154"/>
        <end position="167"/>
    </location>
</feature>
<evidence type="ECO:0000256" key="2">
    <source>
        <dbReference type="ARBA" id="ARBA00022801"/>
    </source>
</evidence>
<evidence type="ECO:0000256" key="1">
    <source>
        <dbReference type="ARBA" id="ARBA00001195"/>
    </source>
</evidence>
<dbReference type="Gene3D" id="3.20.20.190">
    <property type="entry name" value="Phosphatidylinositol (PI) phosphodiesterase"/>
    <property type="match status" value="2"/>
</dbReference>
<feature type="compositionally biased region" description="Polar residues" evidence="8">
    <location>
        <begin position="545"/>
        <end position="560"/>
    </location>
</feature>
<dbReference type="PROSITE" id="PS50007">
    <property type="entry name" value="PIPLC_X_DOMAIN"/>
    <property type="match status" value="1"/>
</dbReference>
<protein>
    <recommendedName>
        <fullName evidence="7">Phosphoinositide phospholipase C</fullName>
        <ecNumber evidence="7">3.1.4.11</ecNumber>
    </recommendedName>
</protein>
<dbReference type="HOGENOM" id="CLU_002738_3_0_1"/>
<comment type="catalytic activity">
    <reaction evidence="1 7">
        <text>a 1,2-diacyl-sn-glycero-3-phospho-(1D-myo-inositol-4,5-bisphosphate) + H2O = 1D-myo-inositol 1,4,5-trisphosphate + a 1,2-diacyl-sn-glycerol + H(+)</text>
        <dbReference type="Rhea" id="RHEA:33179"/>
        <dbReference type="ChEBI" id="CHEBI:15377"/>
        <dbReference type="ChEBI" id="CHEBI:15378"/>
        <dbReference type="ChEBI" id="CHEBI:17815"/>
        <dbReference type="ChEBI" id="CHEBI:58456"/>
        <dbReference type="ChEBI" id="CHEBI:203600"/>
        <dbReference type="EC" id="3.1.4.11"/>
    </reaction>
</comment>
<dbReference type="STRING" id="1182541.W9YHD0"/>
<dbReference type="GO" id="GO:0048015">
    <property type="term" value="P:phosphatidylinositol-mediated signaling"/>
    <property type="evidence" value="ECO:0007669"/>
    <property type="project" value="TreeGrafter"/>
</dbReference>
<gene>
    <name evidence="10" type="ORF">A1O1_05602</name>
</gene>
<evidence type="ECO:0000256" key="4">
    <source>
        <dbReference type="ARBA" id="ARBA00023098"/>
    </source>
</evidence>
<dbReference type="Proteomes" id="UP000019484">
    <property type="component" value="Unassembled WGS sequence"/>
</dbReference>
<dbReference type="EMBL" id="AMWN01000004">
    <property type="protein sequence ID" value="EXJ88671.1"/>
    <property type="molecule type" value="Genomic_DNA"/>
</dbReference>
<dbReference type="PROSITE" id="PS50008">
    <property type="entry name" value="PIPLC_Y_DOMAIN"/>
    <property type="match status" value="1"/>
</dbReference>
<feature type="compositionally biased region" description="Polar residues" evidence="8">
    <location>
        <begin position="322"/>
        <end position="349"/>
    </location>
</feature>
<evidence type="ECO:0000256" key="5">
    <source>
        <dbReference type="ARBA" id="ARBA00023224"/>
    </source>
</evidence>
<evidence type="ECO:0000313" key="11">
    <source>
        <dbReference type="Proteomes" id="UP000019484"/>
    </source>
</evidence>
<organism evidence="10 11">
    <name type="scientific">Capronia coronata CBS 617.96</name>
    <dbReference type="NCBI Taxonomy" id="1182541"/>
    <lineage>
        <taxon>Eukaryota</taxon>
        <taxon>Fungi</taxon>
        <taxon>Dikarya</taxon>
        <taxon>Ascomycota</taxon>
        <taxon>Pezizomycotina</taxon>
        <taxon>Eurotiomycetes</taxon>
        <taxon>Chaetothyriomycetidae</taxon>
        <taxon>Chaetothyriales</taxon>
        <taxon>Herpotrichiellaceae</taxon>
        <taxon>Capronia</taxon>
    </lineage>
</organism>
<dbReference type="AlphaFoldDB" id="W9YHD0"/>
<dbReference type="FunFam" id="3.20.20.190:FF:000039">
    <property type="entry name" value="Phosphoinositide phospholipase C"/>
    <property type="match status" value="1"/>
</dbReference>
<dbReference type="PRINTS" id="PR00390">
    <property type="entry name" value="PHPHLIPASEC"/>
</dbReference>
<dbReference type="InterPro" id="IPR017946">
    <property type="entry name" value="PLC-like_Pdiesterase_TIM-brl"/>
</dbReference>
<sequence length="649" mass="71917">MTTLPIRAAGGSQSSSISDVVSPTPFSESVLAKIMFAYRHSPSQDGQHFTDEASFLSYMASDKSSAMADLKSNDLSFPLSSYYISSSHNTYLSGHQLYGDASVDAYKNVLKRGCRCLEIDVWDGDSDSETSSSDAEEEQGGRHGRPRSDSKPSRWNRVKARAARMRSRSPSGSLLNNSQPRDLGPFHNLNANGQNRTDAASGQSEKSIQSPGYLHPPQPPSVSWRSEPQVLHGYTLTQPVSFRSVCQSIKDSAFLSTDLPIIVSLEVHACLTQQEMMVDIMRDIWSGLLVDISTEKDISVLPSPESLKRKILIKVKWTTDPDTGESNNPVDQVVSNPTSRSTEDGTASSIDKREKASKVLKALSELGVYTRAYSFKHFAQPEASIPTHVFSLSESKVHSMHSDPLHGPALFGHNKKYLMRVFPKGSRITSSNVDPTFHWRQGAQMVALNWQKLDKGMMLNEGMFTGTNGWILKPEGYRCNEEPPLGSDTSAVAPKRQCLNLEIRLLAAQRLPLPPDKDASYLTRMKPYIKIQLHVDTHGPPGQGKNVSGTNPTQVNTDTGSGEEVDDKYYKRRSATSRSDCPVFGHERMRWLNVSEVVEELSFVRYVIFLVTWPATIPFCCENKKLSIYPSLLIVGFDIPRSSGHPKLA</sequence>
<keyword evidence="4 7" id="KW-0443">Lipid metabolism</keyword>
<feature type="region of interest" description="Disordered" evidence="8">
    <location>
        <begin position="539"/>
        <end position="573"/>
    </location>
</feature>
<keyword evidence="3 7" id="KW-0442">Lipid degradation</keyword>
<dbReference type="InterPro" id="IPR001192">
    <property type="entry name" value="PI-PLC_fam"/>
</dbReference>
<dbReference type="GO" id="GO:0004435">
    <property type="term" value="F:phosphatidylinositol-4,5-bisphosphate phospholipase C activity"/>
    <property type="evidence" value="ECO:0007669"/>
    <property type="project" value="UniProtKB-EC"/>
</dbReference>
<proteinExistence type="predicted"/>
<comment type="function">
    <text evidence="6">The production of the second messenger molecules diacylglycerol (DAG) and inositol 1,4,5-trisphosphate (IP3) is mediated by activated phosphatidylinositol-specific phospholipase C enzymes.</text>
</comment>
<evidence type="ECO:0000313" key="10">
    <source>
        <dbReference type="EMBL" id="EXJ88671.1"/>
    </source>
</evidence>
<dbReference type="Pfam" id="PF00388">
    <property type="entry name" value="PI-PLC-X"/>
    <property type="match status" value="1"/>
</dbReference>
<reference evidence="10 11" key="1">
    <citation type="submission" date="2013-03" db="EMBL/GenBank/DDBJ databases">
        <title>The Genome Sequence of Capronia coronata CBS 617.96.</title>
        <authorList>
            <consortium name="The Broad Institute Genomics Platform"/>
            <person name="Cuomo C."/>
            <person name="de Hoog S."/>
            <person name="Gorbushina A."/>
            <person name="Walker B."/>
            <person name="Young S.K."/>
            <person name="Zeng Q."/>
            <person name="Gargeya S."/>
            <person name="Fitzgerald M."/>
            <person name="Haas B."/>
            <person name="Abouelleil A."/>
            <person name="Allen A.W."/>
            <person name="Alvarado L."/>
            <person name="Arachchi H.M."/>
            <person name="Berlin A.M."/>
            <person name="Chapman S.B."/>
            <person name="Gainer-Dewar J."/>
            <person name="Goldberg J."/>
            <person name="Griggs A."/>
            <person name="Gujja S."/>
            <person name="Hansen M."/>
            <person name="Howarth C."/>
            <person name="Imamovic A."/>
            <person name="Ireland A."/>
            <person name="Larimer J."/>
            <person name="McCowan C."/>
            <person name="Murphy C."/>
            <person name="Pearson M."/>
            <person name="Poon T.W."/>
            <person name="Priest M."/>
            <person name="Roberts A."/>
            <person name="Saif S."/>
            <person name="Shea T."/>
            <person name="Sisk P."/>
            <person name="Sykes S."/>
            <person name="Wortman J."/>
            <person name="Nusbaum C."/>
            <person name="Birren B."/>
        </authorList>
    </citation>
    <scope>NUCLEOTIDE SEQUENCE [LARGE SCALE GENOMIC DNA]</scope>
    <source>
        <strain evidence="10 11">CBS 617.96</strain>
    </source>
</reference>
<dbReference type="eggNOG" id="KOG1265">
    <property type="taxonomic scope" value="Eukaryota"/>
</dbReference>
<dbReference type="OrthoDB" id="269822at2759"/>
<dbReference type="PANTHER" id="PTHR10336:SF82">
    <property type="entry name" value="PHOSPHOINOSITIDE PHOSPHOLIPASE C"/>
    <property type="match status" value="1"/>
</dbReference>
<dbReference type="CDD" id="cd08598">
    <property type="entry name" value="PI-PLC1c_yeast"/>
    <property type="match status" value="1"/>
</dbReference>
<dbReference type="InterPro" id="IPR001711">
    <property type="entry name" value="PLipase_C_Pinositol-sp_Y"/>
</dbReference>
<dbReference type="RefSeq" id="XP_007724677.1">
    <property type="nucleotide sequence ID" value="XM_007726487.1"/>
</dbReference>
<dbReference type="InterPro" id="IPR000909">
    <property type="entry name" value="PLipase_C_PInositol-sp_X_dom"/>
</dbReference>
<feature type="region of interest" description="Disordered" evidence="8">
    <location>
        <begin position="124"/>
        <end position="225"/>
    </location>
</feature>
<evidence type="ECO:0000256" key="6">
    <source>
        <dbReference type="ARBA" id="ARBA00059664"/>
    </source>
</evidence>
<keyword evidence="5" id="KW-0807">Transducer</keyword>
<dbReference type="GO" id="GO:0051209">
    <property type="term" value="P:release of sequestered calcium ion into cytosol"/>
    <property type="evidence" value="ECO:0007669"/>
    <property type="project" value="TreeGrafter"/>
</dbReference>
<feature type="domain" description="PI-PLC Y-box" evidence="9">
    <location>
        <begin position="363"/>
        <end position="478"/>
    </location>
</feature>
<dbReference type="eggNOG" id="KOG0169">
    <property type="taxonomic scope" value="Eukaryota"/>
</dbReference>
<dbReference type="PANTHER" id="PTHR10336">
    <property type="entry name" value="PHOSPHOINOSITIDE-SPECIFIC PHOSPHOLIPASE C FAMILY PROTEIN"/>
    <property type="match status" value="1"/>
</dbReference>
<accession>W9YHD0</accession>
<evidence type="ECO:0000256" key="8">
    <source>
        <dbReference type="SAM" id="MobiDB-lite"/>
    </source>
</evidence>
<feature type="region of interest" description="Disordered" evidence="8">
    <location>
        <begin position="322"/>
        <end position="352"/>
    </location>
</feature>